<dbReference type="Proteomes" id="UP000199494">
    <property type="component" value="Unassembled WGS sequence"/>
</dbReference>
<dbReference type="STRING" id="530584.SAMN05421630_101483"/>
<feature type="domain" description="Allophanate hydrolase C-terminal" evidence="1">
    <location>
        <begin position="314"/>
        <end position="434"/>
    </location>
</feature>
<organism evidence="2 3">
    <name type="scientific">Prauserella marina</name>
    <dbReference type="NCBI Taxonomy" id="530584"/>
    <lineage>
        <taxon>Bacteria</taxon>
        <taxon>Bacillati</taxon>
        <taxon>Actinomycetota</taxon>
        <taxon>Actinomycetes</taxon>
        <taxon>Pseudonocardiales</taxon>
        <taxon>Pseudonocardiaceae</taxon>
        <taxon>Prauserella</taxon>
    </lineage>
</organism>
<keyword evidence="2" id="KW-0808">Transferase</keyword>
<dbReference type="Pfam" id="PF21986">
    <property type="entry name" value="AH_C"/>
    <property type="match status" value="1"/>
</dbReference>
<evidence type="ECO:0000259" key="1">
    <source>
        <dbReference type="Pfam" id="PF21986"/>
    </source>
</evidence>
<sequence>MNRFLFDDDPLPVPPVSSYQRAIAAYDRAARGPEPGSVTLRSREDVLVEAKAVDERVRSGEQVPLAGILAAVQDDATAVHRLGKAGAVVFAIAENSLPDGAGTGELPAILDVVDVVTSDRLPSGYRDVVGLSPTRGLVPCLGPVTVLAADIDIAQRALRALTGPDETDHSCRSWPSFVRFSAGEHPRIAVPSASELGALALESRGAMAATVDSLRAAGCVVTEIGLAGSVAAWAAKPATLLRGHDALLMPSEATEPALTRVLATLDTAAALLPGGSPAGLALVTRAFDDQIGIDLVALLTGVPAEGAYPASGLELVAFGGFLRGQPRNAELTDLGARFTGFAETAPRYRMVALPGSPPEAGVVSVAAEGVSLLAERWLVSPAGLGRFLAGLRAPLMLGGVELADGEAVTGLLCDPVAAGEGEDISCYGCWRAYLRYLSTRRPSALPASG</sequence>
<dbReference type="OrthoDB" id="182039at2"/>
<evidence type="ECO:0000313" key="3">
    <source>
        <dbReference type="Proteomes" id="UP000199494"/>
    </source>
</evidence>
<dbReference type="EMBL" id="FMZE01000001">
    <property type="protein sequence ID" value="SDC11883.1"/>
    <property type="molecule type" value="Genomic_DNA"/>
</dbReference>
<dbReference type="GO" id="GO:0016740">
    <property type="term" value="F:transferase activity"/>
    <property type="evidence" value="ECO:0007669"/>
    <property type="project" value="UniProtKB-KW"/>
</dbReference>
<dbReference type="Gene3D" id="3.90.1300.10">
    <property type="entry name" value="Amidase signature (AS) domain"/>
    <property type="match status" value="1"/>
</dbReference>
<protein>
    <submittedName>
        <fullName evidence="2">Asp-tRNAAsn/Glu-tRNAGln amidotransferase A subunit</fullName>
    </submittedName>
</protein>
<dbReference type="SUPFAM" id="SSF75304">
    <property type="entry name" value="Amidase signature (AS) enzymes"/>
    <property type="match status" value="1"/>
</dbReference>
<dbReference type="KEGG" id="pmad:BAY61_10585"/>
<dbReference type="InterPro" id="IPR036928">
    <property type="entry name" value="AS_sf"/>
</dbReference>
<accession>A0A222VN84</accession>
<evidence type="ECO:0000313" key="2">
    <source>
        <dbReference type="EMBL" id="SDC11883.1"/>
    </source>
</evidence>
<proteinExistence type="predicted"/>
<reference evidence="2 3" key="1">
    <citation type="submission" date="2016-10" db="EMBL/GenBank/DDBJ databases">
        <authorList>
            <person name="de Groot N.N."/>
        </authorList>
    </citation>
    <scope>NUCLEOTIDE SEQUENCE [LARGE SCALE GENOMIC DNA]</scope>
    <source>
        <strain evidence="2 3">CGMCC 4.5506</strain>
    </source>
</reference>
<dbReference type="AlphaFoldDB" id="A0A222VN84"/>
<dbReference type="InterPro" id="IPR053844">
    <property type="entry name" value="AH_C"/>
</dbReference>
<gene>
    <name evidence="2" type="ORF">SAMN05421630_101483</name>
</gene>
<dbReference type="RefSeq" id="WP_091795770.1">
    <property type="nucleotide sequence ID" value="NZ_CP016353.1"/>
</dbReference>
<name>A0A222VN84_9PSEU</name>
<dbReference type="Gene3D" id="3.10.490.10">
    <property type="entry name" value="Gamma-glutamyl cyclotransferase-like"/>
    <property type="match status" value="1"/>
</dbReference>
<keyword evidence="3" id="KW-1185">Reference proteome</keyword>